<feature type="compositionally biased region" description="Polar residues" evidence="8">
    <location>
        <begin position="364"/>
        <end position="378"/>
    </location>
</feature>
<dbReference type="InterPro" id="IPR059000">
    <property type="entry name" value="ATPase_P-type_domA"/>
</dbReference>
<evidence type="ECO:0000259" key="9">
    <source>
        <dbReference type="Pfam" id="PF00122"/>
    </source>
</evidence>
<keyword evidence="3 7" id="KW-0479">Metal-binding</keyword>
<dbReference type="CDD" id="cd00371">
    <property type="entry name" value="HMA"/>
    <property type="match status" value="1"/>
</dbReference>
<feature type="transmembrane region" description="Helical" evidence="7">
    <location>
        <begin position="456"/>
        <end position="475"/>
    </location>
</feature>
<evidence type="ECO:0000256" key="3">
    <source>
        <dbReference type="ARBA" id="ARBA00022723"/>
    </source>
</evidence>
<gene>
    <name evidence="11" type="ORF">BDW02DRAFT_253920</name>
</gene>
<dbReference type="InterPro" id="IPR023299">
    <property type="entry name" value="ATPase_P-typ_cyto_dom_N"/>
</dbReference>
<dbReference type="InterPro" id="IPR001757">
    <property type="entry name" value="P_typ_ATPase"/>
</dbReference>
<feature type="region of interest" description="Disordered" evidence="8">
    <location>
        <begin position="1142"/>
        <end position="1161"/>
    </location>
</feature>
<evidence type="ECO:0000256" key="7">
    <source>
        <dbReference type="RuleBase" id="RU362081"/>
    </source>
</evidence>
<dbReference type="Pfam" id="PF00403">
    <property type="entry name" value="HMA"/>
    <property type="match status" value="1"/>
</dbReference>
<evidence type="ECO:0000256" key="6">
    <source>
        <dbReference type="ARBA" id="ARBA00023136"/>
    </source>
</evidence>
<dbReference type="PROSITE" id="PS00154">
    <property type="entry name" value="ATPASE_E1_E2"/>
    <property type="match status" value="1"/>
</dbReference>
<evidence type="ECO:0000256" key="5">
    <source>
        <dbReference type="ARBA" id="ARBA00022989"/>
    </source>
</evidence>
<feature type="transmembrane region" description="Helical" evidence="7">
    <location>
        <begin position="1101"/>
        <end position="1122"/>
    </location>
</feature>
<keyword evidence="5 7" id="KW-1133">Transmembrane helix</keyword>
<dbReference type="PANTHER" id="PTHR46594">
    <property type="entry name" value="P-TYPE CATION-TRANSPORTING ATPASE"/>
    <property type="match status" value="1"/>
</dbReference>
<dbReference type="SUPFAM" id="SSF81653">
    <property type="entry name" value="Calcium ATPase, transduction domain A"/>
    <property type="match status" value="1"/>
</dbReference>
<keyword evidence="12" id="KW-1185">Reference proteome</keyword>
<dbReference type="SFLD" id="SFLDS00003">
    <property type="entry name" value="Haloacid_Dehalogenase"/>
    <property type="match status" value="1"/>
</dbReference>
<evidence type="ECO:0000256" key="8">
    <source>
        <dbReference type="SAM" id="MobiDB-lite"/>
    </source>
</evidence>
<evidence type="ECO:0000313" key="11">
    <source>
        <dbReference type="EMBL" id="KAF1836140.1"/>
    </source>
</evidence>
<feature type="domain" description="HMA" evidence="10">
    <location>
        <begin position="253"/>
        <end position="308"/>
    </location>
</feature>
<comment type="similarity">
    <text evidence="7">Belongs to the cation transport ATPase (P-type) (TC 3.A.3) family. Type IB subfamily.</text>
</comment>
<dbReference type="SUPFAM" id="SSF55008">
    <property type="entry name" value="HMA, heavy metal-associated domain"/>
    <property type="match status" value="1"/>
</dbReference>
<feature type="transmembrane region" description="Helical" evidence="7">
    <location>
        <begin position="722"/>
        <end position="743"/>
    </location>
</feature>
<feature type="region of interest" description="Disordered" evidence="8">
    <location>
        <begin position="33"/>
        <end position="82"/>
    </location>
</feature>
<protein>
    <submittedName>
        <fullName evidence="11">Heavy metal translocatin</fullName>
    </submittedName>
</protein>
<dbReference type="InterPro" id="IPR008250">
    <property type="entry name" value="ATPase_P-typ_transduc_dom_A_sf"/>
</dbReference>
<reference evidence="11" key="1">
    <citation type="submission" date="2020-01" db="EMBL/GenBank/DDBJ databases">
        <authorList>
            <consortium name="DOE Joint Genome Institute"/>
            <person name="Haridas S."/>
            <person name="Albert R."/>
            <person name="Binder M."/>
            <person name="Bloem J."/>
            <person name="Labutti K."/>
            <person name="Salamov A."/>
            <person name="Andreopoulos B."/>
            <person name="Baker S.E."/>
            <person name="Barry K."/>
            <person name="Bills G."/>
            <person name="Bluhm B.H."/>
            <person name="Cannon C."/>
            <person name="Castanera R."/>
            <person name="Culley D.E."/>
            <person name="Daum C."/>
            <person name="Ezra D."/>
            <person name="Gonzalez J.B."/>
            <person name="Henrissat B."/>
            <person name="Kuo A."/>
            <person name="Liang C."/>
            <person name="Lipzen A."/>
            <person name="Lutzoni F."/>
            <person name="Magnuson J."/>
            <person name="Mondo S."/>
            <person name="Nolan M."/>
            <person name="Ohm R."/>
            <person name="Pangilinan J."/>
            <person name="Park H.-J."/>
            <person name="Ramirez L."/>
            <person name="Alfaro M."/>
            <person name="Sun H."/>
            <person name="Tritt A."/>
            <person name="Yoshinaga Y."/>
            <person name="Zwiers L.-H."/>
            <person name="Turgeon B.G."/>
            <person name="Goodwin S.B."/>
            <person name="Spatafora J.W."/>
            <person name="Crous P.W."/>
            <person name="Grigoriev I.V."/>
        </authorList>
    </citation>
    <scope>NUCLEOTIDE SEQUENCE</scope>
    <source>
        <strain evidence="11">P77</strain>
    </source>
</reference>
<dbReference type="SUPFAM" id="SSF81665">
    <property type="entry name" value="Calcium ATPase, transmembrane domain M"/>
    <property type="match status" value="1"/>
</dbReference>
<dbReference type="NCBIfam" id="TIGR01511">
    <property type="entry name" value="ATPase-IB1_Cu"/>
    <property type="match status" value="1"/>
</dbReference>
<dbReference type="SUPFAM" id="SSF56784">
    <property type="entry name" value="HAD-like"/>
    <property type="match status" value="1"/>
</dbReference>
<feature type="transmembrane region" description="Helical" evidence="7">
    <location>
        <begin position="564"/>
        <end position="581"/>
    </location>
</feature>
<dbReference type="GO" id="GO:0005524">
    <property type="term" value="F:ATP binding"/>
    <property type="evidence" value="ECO:0007669"/>
    <property type="project" value="UniProtKB-UniRule"/>
</dbReference>
<keyword evidence="7" id="KW-0547">Nucleotide-binding</keyword>
<accession>A0A6A5KJ55</accession>
<evidence type="ECO:0000256" key="4">
    <source>
        <dbReference type="ARBA" id="ARBA00022967"/>
    </source>
</evidence>
<organism evidence="11 12">
    <name type="scientific">Decorospora gaudefroyi</name>
    <dbReference type="NCBI Taxonomy" id="184978"/>
    <lineage>
        <taxon>Eukaryota</taxon>
        <taxon>Fungi</taxon>
        <taxon>Dikarya</taxon>
        <taxon>Ascomycota</taxon>
        <taxon>Pezizomycotina</taxon>
        <taxon>Dothideomycetes</taxon>
        <taxon>Pleosporomycetidae</taxon>
        <taxon>Pleosporales</taxon>
        <taxon>Pleosporineae</taxon>
        <taxon>Pleosporaceae</taxon>
        <taxon>Decorospora</taxon>
    </lineage>
</organism>
<dbReference type="AlphaFoldDB" id="A0A6A5KJ55"/>
<name>A0A6A5KJ55_9PLEO</name>
<dbReference type="InterPro" id="IPR036412">
    <property type="entry name" value="HAD-like_sf"/>
</dbReference>
<dbReference type="InterPro" id="IPR036163">
    <property type="entry name" value="HMA_dom_sf"/>
</dbReference>
<proteinExistence type="inferred from homology"/>
<evidence type="ECO:0000256" key="2">
    <source>
        <dbReference type="ARBA" id="ARBA00022692"/>
    </source>
</evidence>
<feature type="region of interest" description="Disordered" evidence="8">
    <location>
        <begin position="363"/>
        <end position="392"/>
    </location>
</feature>
<evidence type="ECO:0000259" key="10">
    <source>
        <dbReference type="Pfam" id="PF00403"/>
    </source>
</evidence>
<dbReference type="PRINTS" id="PR00119">
    <property type="entry name" value="CATATPASE"/>
</dbReference>
<feature type="transmembrane region" description="Helical" evidence="7">
    <location>
        <begin position="763"/>
        <end position="796"/>
    </location>
</feature>
<dbReference type="OrthoDB" id="432719at2759"/>
<dbReference type="InterPro" id="IPR027256">
    <property type="entry name" value="P-typ_ATPase_IB"/>
</dbReference>
<dbReference type="GO" id="GO:0016020">
    <property type="term" value="C:membrane"/>
    <property type="evidence" value="ECO:0007669"/>
    <property type="project" value="UniProtKB-SubCell"/>
</dbReference>
<dbReference type="Gene3D" id="3.40.1110.10">
    <property type="entry name" value="Calcium-transporting ATPase, cytoplasmic domain N"/>
    <property type="match status" value="1"/>
</dbReference>
<dbReference type="NCBIfam" id="TIGR01525">
    <property type="entry name" value="ATPase-IB_hvy"/>
    <property type="match status" value="1"/>
</dbReference>
<feature type="region of interest" description="Disordered" evidence="8">
    <location>
        <begin position="175"/>
        <end position="203"/>
    </location>
</feature>
<dbReference type="InterPro" id="IPR018303">
    <property type="entry name" value="ATPase_P-typ_P_site"/>
</dbReference>
<dbReference type="Gene3D" id="3.30.70.100">
    <property type="match status" value="1"/>
</dbReference>
<feature type="domain" description="P-type ATPase A" evidence="9">
    <location>
        <begin position="618"/>
        <end position="706"/>
    </location>
</feature>
<feature type="transmembrane region" description="Helical" evidence="7">
    <location>
        <begin position="533"/>
        <end position="552"/>
    </location>
</feature>
<dbReference type="PANTHER" id="PTHR46594:SF4">
    <property type="entry name" value="P-TYPE CATION-TRANSPORTING ATPASE"/>
    <property type="match status" value="1"/>
</dbReference>
<dbReference type="InterPro" id="IPR006121">
    <property type="entry name" value="HMA_dom"/>
</dbReference>
<keyword evidence="6 7" id="KW-0472">Membrane</keyword>
<keyword evidence="2 7" id="KW-0812">Transmembrane</keyword>
<dbReference type="Pfam" id="PF00122">
    <property type="entry name" value="E1-E2_ATPase"/>
    <property type="match status" value="1"/>
</dbReference>
<dbReference type="GO" id="GO:0046872">
    <property type="term" value="F:metal ion binding"/>
    <property type="evidence" value="ECO:0007669"/>
    <property type="project" value="UniProtKB-KW"/>
</dbReference>
<feature type="transmembrane region" description="Helical" evidence="7">
    <location>
        <begin position="1066"/>
        <end position="1089"/>
    </location>
</feature>
<comment type="subcellular location">
    <subcellularLocation>
        <location evidence="1 7">Membrane</location>
    </subcellularLocation>
</comment>
<dbReference type="Proteomes" id="UP000800040">
    <property type="component" value="Unassembled WGS sequence"/>
</dbReference>
<evidence type="ECO:0000313" key="12">
    <source>
        <dbReference type="Proteomes" id="UP000800040"/>
    </source>
</evidence>
<dbReference type="InterPro" id="IPR044492">
    <property type="entry name" value="P_typ_ATPase_HD_dom"/>
</dbReference>
<evidence type="ECO:0000256" key="1">
    <source>
        <dbReference type="ARBA" id="ARBA00004370"/>
    </source>
</evidence>
<sequence length="1186" mass="129498">MEMSMSATDNGSHHAHLLGIAPRISLDIPATMSPVSSQNVHPLPNPARTAYTESQYSQPEEPEPAGRPEHHHPSSSRIFSTNGVQYSTQAYGKILRETSQPEVEVDHEPAAARAVRFDVPEATPAPPWGSCPFPHWLPSGAADDSTPVSKLVSDKTRQLPLGAILNCCLTRRPDTPPMTARGSSHPPSDTVVASKDCSGSHSHSHASGHASGICCSGSHRSSEDSSLKYLGDTATEGDRGDIEPGPPNFERIVLRIDGLKCGCCEGGLSRALSRIPAIRDYSVNIVLARVEFELDTNRLSIDHVVKLLATRTGYNFEEQVTSTGQVLDFIITDPRRLKHAGQPNGVIRTEVPERAPWRPLQALSGRNCTTPRKTSASAIATPPVDDLADPASDGAKRPVAKIRIPPTKIYYDATRIGARDVFKYYQQFDPDLCLAPLGAHPGLDLGARQTRRALKWFIPTLVLTIPVLVFAWMPVEHNYREDLQTPASSNRRENIYNHISLAFASVVQLIAFKEFVPGALRSLYHSRMFEMDFLIAFSTTVAYIFSVVSYVFQIRGKPLETGSFFETSTLLVTLILLGRVINEWARFRAAKSVSFRSLQIDWALLVEPHANTSWPNCKASKVDARLLQYGDVFRIPPHTKVVTDGVVLYGGSNVDESMITGESKPKAKGLASEVFAGTNNGDGMLVVRLTKLTNENSVHQIAAMVEDAELTKPRAQALADRLAGCFVPAIATLGFTVFIIWAFVDRFYNNRSWSQAVITAITYAIATLIVSCPCAIGLAVPMVVLIAGGVAARFGIIFRDPQKLEIARNVTDIVFDKTGTLTSGRMEVVGIPKYRGTDKNRTKGLLMGLLKDIKHPVSAAITHYLAEDRSTNKDFEPLDVVDITSIPGRGVMGTCAHTGVEIRAGNADWLNINVVGLAIHTRCYFTVGGDLRASFELTDRPRPTAETVIEKLYARGIQVHMISGDTEGAVADIAGALRIRESNTKSRCKPEGKMNYVKDLQKPGKVVMFVGDGTNDSVALKQADVGVHVNQGSDVAKSAADVVLMTTRLHDILILLDISGAAYRRIILNFTWSALYNLVAILLAAGAFVKAGDKIRIEPQWAGLGELVSVLPVVLIAFQMRWRNYGSTYRLMETDYQRAEAPKREQRVRKRMSGSSSSESAGCCEVSPTTLAKIDALTRTAKRSSC</sequence>
<feature type="transmembrane region" description="Helical" evidence="7">
    <location>
        <begin position="495"/>
        <end position="512"/>
    </location>
</feature>
<dbReference type="GO" id="GO:0016887">
    <property type="term" value="F:ATP hydrolysis activity"/>
    <property type="evidence" value="ECO:0007669"/>
    <property type="project" value="InterPro"/>
</dbReference>
<dbReference type="InterPro" id="IPR023298">
    <property type="entry name" value="ATPase_P-typ_TM_dom_sf"/>
</dbReference>
<dbReference type="SFLD" id="SFLDG00002">
    <property type="entry name" value="C1.7:_P-type_atpase_like"/>
    <property type="match status" value="1"/>
</dbReference>
<dbReference type="Gene3D" id="3.40.50.1000">
    <property type="entry name" value="HAD superfamily/HAD-like"/>
    <property type="match status" value="1"/>
</dbReference>
<dbReference type="SFLD" id="SFLDF00027">
    <property type="entry name" value="p-type_atpase"/>
    <property type="match status" value="1"/>
</dbReference>
<dbReference type="InterPro" id="IPR023214">
    <property type="entry name" value="HAD_sf"/>
</dbReference>
<keyword evidence="4" id="KW-1278">Translocase</keyword>
<dbReference type="Gene3D" id="2.70.150.10">
    <property type="entry name" value="Calcium-transporting ATPase, cytoplasmic transduction domain A"/>
    <property type="match status" value="1"/>
</dbReference>
<keyword evidence="7" id="KW-0067">ATP-binding</keyword>
<dbReference type="EMBL" id="ML975277">
    <property type="protein sequence ID" value="KAF1836140.1"/>
    <property type="molecule type" value="Genomic_DNA"/>
</dbReference>
<dbReference type="Pfam" id="PF00702">
    <property type="entry name" value="Hydrolase"/>
    <property type="match status" value="1"/>
</dbReference>
<dbReference type="GO" id="GO:0019829">
    <property type="term" value="F:ATPase-coupled monoatomic cation transmembrane transporter activity"/>
    <property type="evidence" value="ECO:0007669"/>
    <property type="project" value="InterPro"/>
</dbReference>
<dbReference type="NCBIfam" id="TIGR01494">
    <property type="entry name" value="ATPase_P-type"/>
    <property type="match status" value="2"/>
</dbReference>